<dbReference type="GO" id="GO:0009254">
    <property type="term" value="P:peptidoglycan turnover"/>
    <property type="evidence" value="ECO:0007669"/>
    <property type="project" value="TreeGrafter"/>
</dbReference>
<protein>
    <submittedName>
        <fullName evidence="3">Putative N-acetylmuramic acid 6-phosphate etherase</fullName>
    </submittedName>
</protein>
<dbReference type="Pfam" id="PF22645">
    <property type="entry name" value="GKRP_SIS_N"/>
    <property type="match status" value="1"/>
</dbReference>
<dbReference type="PROSITE" id="PS51464">
    <property type="entry name" value="SIS"/>
    <property type="match status" value="1"/>
</dbReference>
<dbReference type="Gene3D" id="1.10.8.1080">
    <property type="match status" value="1"/>
</dbReference>
<dbReference type="PANTHER" id="PTHR10088:SF4">
    <property type="entry name" value="GLUCOKINASE REGULATORY PROTEIN"/>
    <property type="match status" value="1"/>
</dbReference>
<dbReference type="EMBL" id="ADNC01000032">
    <property type="protein sequence ID" value="EFF41080.1"/>
    <property type="molecule type" value="Genomic_DNA"/>
</dbReference>
<evidence type="ECO:0000313" key="4">
    <source>
        <dbReference type="Proteomes" id="UP000004757"/>
    </source>
</evidence>
<dbReference type="AlphaFoldDB" id="D4XX46"/>
<proteinExistence type="predicted"/>
<dbReference type="OrthoDB" id="9813395at2"/>
<dbReference type="RefSeq" id="WP_005684047.1">
    <property type="nucleotide sequence ID" value="NZ_ADNC01000032.1"/>
</dbReference>
<dbReference type="PANTHER" id="PTHR10088">
    <property type="entry name" value="GLUCOKINASE REGULATORY PROTEIN"/>
    <property type="match status" value="1"/>
</dbReference>
<dbReference type="eggNOG" id="COG2103">
    <property type="taxonomic scope" value="Bacteria"/>
</dbReference>
<name>D4XX46_9BACT</name>
<keyword evidence="1" id="KW-0119">Carbohydrate metabolism</keyword>
<reference evidence="3 4" key="1">
    <citation type="submission" date="2010-03" db="EMBL/GenBank/DDBJ databases">
        <authorList>
            <person name="Glass J.I."/>
            <person name="Benders G.A."/>
            <person name="Durkin A.S."/>
            <person name="Farmerie W.G."/>
            <person name="Hlavinka K."/>
            <person name="Hostetler J."/>
            <person name="Jackson J."/>
            <person name="May M.A."/>
            <person name="Miller R.H."/>
            <person name="Paralanov V."/>
            <person name="Radune D."/>
            <person name="Szczypinski B."/>
            <person name="Brown D.R."/>
        </authorList>
    </citation>
    <scope>NUCLEOTIDE SEQUENCE [LARGE SCALE GENOMIC DNA]</scope>
    <source>
        <strain evidence="3 4">A21JP2</strain>
    </source>
</reference>
<comment type="caution">
    <text evidence="3">The sequence shown here is derived from an EMBL/GenBank/DDBJ whole genome shotgun (WGS) entry which is preliminary data.</text>
</comment>
<dbReference type="STRING" id="747682.MALL_0195"/>
<evidence type="ECO:0000256" key="1">
    <source>
        <dbReference type="ARBA" id="ARBA00023277"/>
    </source>
</evidence>
<dbReference type="GO" id="GO:0046348">
    <property type="term" value="P:amino sugar catabolic process"/>
    <property type="evidence" value="ECO:0007669"/>
    <property type="project" value="TreeGrafter"/>
</dbReference>
<keyword evidence="4" id="KW-1185">Reference proteome</keyword>
<dbReference type="Gene3D" id="3.40.50.10490">
    <property type="entry name" value="Glucose-6-phosphate isomerase like protein, domain 1"/>
    <property type="match status" value="1"/>
</dbReference>
<dbReference type="GO" id="GO:0097367">
    <property type="term" value="F:carbohydrate derivative binding"/>
    <property type="evidence" value="ECO:0007669"/>
    <property type="project" value="InterPro"/>
</dbReference>
<feature type="domain" description="SIS" evidence="2">
    <location>
        <begin position="41"/>
        <end position="203"/>
    </location>
</feature>
<gene>
    <name evidence="3" type="ORF">MALL_0195</name>
</gene>
<dbReference type="InterPro" id="IPR040190">
    <property type="entry name" value="MURQ/GCKR"/>
</dbReference>
<evidence type="ECO:0000313" key="3">
    <source>
        <dbReference type="EMBL" id="EFF41080.1"/>
    </source>
</evidence>
<dbReference type="InterPro" id="IPR046348">
    <property type="entry name" value="SIS_dom_sf"/>
</dbReference>
<evidence type="ECO:0000259" key="2">
    <source>
        <dbReference type="PROSITE" id="PS51464"/>
    </source>
</evidence>
<dbReference type="SUPFAM" id="SSF53697">
    <property type="entry name" value="SIS domain"/>
    <property type="match status" value="1"/>
</dbReference>
<dbReference type="NCBIfam" id="NF003915">
    <property type="entry name" value="PRK05441.1"/>
    <property type="match status" value="1"/>
</dbReference>
<organism evidence="3 4">
    <name type="scientific">Mycoplasmopsis alligatoris A21JP2</name>
    <dbReference type="NCBI Taxonomy" id="747682"/>
    <lineage>
        <taxon>Bacteria</taxon>
        <taxon>Bacillati</taxon>
        <taxon>Mycoplasmatota</taxon>
        <taxon>Mycoplasmoidales</taxon>
        <taxon>Metamycoplasmataceae</taxon>
        <taxon>Mycoplasmopsis</taxon>
    </lineage>
</organism>
<dbReference type="InterPro" id="IPR001347">
    <property type="entry name" value="SIS_dom"/>
</dbReference>
<accession>D4XX46</accession>
<sequence>MKELDKLSTLELVEIFNGSTYDVIKALEASKHVQTQIINQAVKSINKGGSVIYIGAGTSGRIALLDALDVETTFGEKDWFKYQISGGDKSVLSSNEGTEDDYNLALKELKKFKITKNDFIIGASSSGSTRYILGGIEYAKKLGAKSALITSKKNSVIGKITDYELVLETGEELIAGSSRLKAASALKIVLNNISSISAIKLGKVYNDLMVGLKPNNDKTYNRCIEMICKISHCNLNEAKSCFDLADQNVIYAIIMKVKNLSLQKAKELYLGSRSSCCAYGSLRRIIG</sequence>
<dbReference type="GO" id="GO:0016835">
    <property type="term" value="F:carbon-oxygen lyase activity"/>
    <property type="evidence" value="ECO:0007669"/>
    <property type="project" value="TreeGrafter"/>
</dbReference>
<dbReference type="GO" id="GO:0016803">
    <property type="term" value="F:ether hydrolase activity"/>
    <property type="evidence" value="ECO:0007669"/>
    <property type="project" value="TreeGrafter"/>
</dbReference>
<dbReference type="Proteomes" id="UP000004757">
    <property type="component" value="Unassembled WGS sequence"/>
</dbReference>